<evidence type="ECO:0000313" key="4">
    <source>
        <dbReference type="EMBL" id="OAL37661.1"/>
    </source>
</evidence>
<feature type="active site" description="Nucleophile" evidence="1">
    <location>
        <position position="341"/>
    </location>
</feature>
<dbReference type="Pfam" id="PF01112">
    <property type="entry name" value="Asparaginase_2"/>
    <property type="match status" value="2"/>
</dbReference>
<dbReference type="GO" id="GO:0005737">
    <property type="term" value="C:cytoplasm"/>
    <property type="evidence" value="ECO:0007669"/>
    <property type="project" value="TreeGrafter"/>
</dbReference>
<feature type="region of interest" description="Disordered" evidence="3">
    <location>
        <begin position="191"/>
        <end position="222"/>
    </location>
</feature>
<dbReference type="EMBL" id="LVCJ01000014">
    <property type="protein sequence ID" value="OAL37661.1"/>
    <property type="molecule type" value="Genomic_DNA"/>
</dbReference>
<feature type="region of interest" description="Disordered" evidence="3">
    <location>
        <begin position="295"/>
        <end position="335"/>
    </location>
</feature>
<evidence type="ECO:0000313" key="5">
    <source>
        <dbReference type="Proteomes" id="UP000185904"/>
    </source>
</evidence>
<dbReference type="InterPro" id="IPR029055">
    <property type="entry name" value="Ntn_hydrolases_N"/>
</dbReference>
<feature type="site" description="Cleavage; by autolysis" evidence="2">
    <location>
        <begin position="340"/>
        <end position="341"/>
    </location>
</feature>
<dbReference type="SUPFAM" id="SSF56235">
    <property type="entry name" value="N-terminal nucleophile aminohydrolases (Ntn hydrolases)"/>
    <property type="match status" value="1"/>
</dbReference>
<dbReference type="Gene3D" id="3.60.20.30">
    <property type="entry name" value="(Glycosyl)asparaginase"/>
    <property type="match status" value="1"/>
</dbReference>
<dbReference type="InterPro" id="IPR000246">
    <property type="entry name" value="Peptidase_T2"/>
</dbReference>
<organism evidence="4 5">
    <name type="scientific">Fonsecaea nubica</name>
    <dbReference type="NCBI Taxonomy" id="856822"/>
    <lineage>
        <taxon>Eukaryota</taxon>
        <taxon>Fungi</taxon>
        <taxon>Dikarya</taxon>
        <taxon>Ascomycota</taxon>
        <taxon>Pezizomycotina</taxon>
        <taxon>Eurotiomycetes</taxon>
        <taxon>Chaetothyriomycetidae</taxon>
        <taxon>Chaetothyriales</taxon>
        <taxon>Herpotrichiellaceae</taxon>
        <taxon>Fonsecaea</taxon>
    </lineage>
</organism>
<dbReference type="PANTHER" id="PTHR10188">
    <property type="entry name" value="L-ASPARAGINASE"/>
    <property type="match status" value="1"/>
</dbReference>
<evidence type="ECO:0000256" key="2">
    <source>
        <dbReference type="PIRSR" id="PIRSR600246-3"/>
    </source>
</evidence>
<dbReference type="AlphaFoldDB" id="A0A178D8W9"/>
<accession>A0A178D8W9</accession>
<dbReference type="PANTHER" id="PTHR10188:SF8">
    <property type="entry name" value="THREONINE ASPARTASE 1"/>
    <property type="match status" value="1"/>
</dbReference>
<feature type="region of interest" description="Disordered" evidence="3">
    <location>
        <begin position="511"/>
        <end position="535"/>
    </location>
</feature>
<name>A0A178D8W9_9EURO</name>
<gene>
    <name evidence="4" type="ORF">AYO20_03168</name>
</gene>
<feature type="compositionally biased region" description="Polar residues" evidence="3">
    <location>
        <begin position="264"/>
        <end position="275"/>
    </location>
</feature>
<feature type="compositionally biased region" description="Polar residues" evidence="3">
    <location>
        <begin position="304"/>
        <end position="327"/>
    </location>
</feature>
<feature type="region of interest" description="Disordered" evidence="3">
    <location>
        <begin position="234"/>
        <end position="282"/>
    </location>
</feature>
<dbReference type="GeneID" id="34586590"/>
<keyword evidence="5" id="KW-1185">Reference proteome</keyword>
<dbReference type="GO" id="GO:0051604">
    <property type="term" value="P:protein maturation"/>
    <property type="evidence" value="ECO:0007669"/>
    <property type="project" value="TreeGrafter"/>
</dbReference>
<dbReference type="Proteomes" id="UP000185904">
    <property type="component" value="Unassembled WGS sequence"/>
</dbReference>
<evidence type="ECO:0000256" key="3">
    <source>
        <dbReference type="SAM" id="MobiDB-lite"/>
    </source>
</evidence>
<dbReference type="OrthoDB" id="77601at2759"/>
<proteinExistence type="predicted"/>
<dbReference type="GO" id="GO:0004298">
    <property type="term" value="F:threonine-type endopeptidase activity"/>
    <property type="evidence" value="ECO:0007669"/>
    <property type="project" value="InterPro"/>
</dbReference>
<evidence type="ECO:0000256" key="1">
    <source>
        <dbReference type="PIRSR" id="PIRSR600246-1"/>
    </source>
</evidence>
<sequence>MPRRQQDPGDLCAIFIHAGAGFHSLQNERSHLTAVNDAAKVGMAVLRNGGDATDAVEMAIRLLEDREITNAGYGSNLTIAGQVECDATVVDHYGRSGAVGAISQVKNPIAVAHLVLAESTKQMSLQRVPPILLVGAGATDFAADNGIAILPHDYLVSKSARERWIKWINDLADVSQTEAAREDQNQLYRSIEPPDEWGRTPTPAAAPPSPTVSPPTHGRQLSLSQMPSMRRPLMASTADVPTLSHPGGTENPGHGRLISPQPPAQQNTADGNASHDSVEAGSDDSLQWLASSSKRQKLGGSFDGPSSETPNLTAQDQSKPWLSTSRSAYRDNDREDDISDTVGAIAIDCFGRIAAGASSGGIGMKHKGRCGPAALVGVGSAVIPIDPQDPTQTCVATVTSGTGEHMATTSAAATAADRIYSSVRKVQGQLESCNEDEAMSSVIKNDFMGHPGVINSHCPGAIGILAVKKSRDGIYFYFGHNTDSFAIASMHSEETKAVFWHAGKNVRCSQASASPNFRHPEPVLGEFRDAAGKRQ</sequence>
<dbReference type="InterPro" id="IPR037464">
    <property type="entry name" value="Taspase1"/>
</dbReference>
<dbReference type="FunFam" id="3.60.20.30:FF:000007">
    <property type="entry name" value="Similar to threonine aspartase"/>
    <property type="match status" value="1"/>
</dbReference>
<dbReference type="RefSeq" id="XP_022502673.1">
    <property type="nucleotide sequence ID" value="XM_022641471.1"/>
</dbReference>
<reference evidence="4 5" key="1">
    <citation type="submission" date="2016-03" db="EMBL/GenBank/DDBJ databases">
        <title>The draft genome sequence of Fonsecaea nubica causative agent of cutaneous subcutaneous infection in human host.</title>
        <authorList>
            <person name="Costa F."/>
            <person name="Sybren D.H."/>
            <person name="Raittz R.T."/>
            <person name="Weiss V.A."/>
            <person name="Leao A.C."/>
            <person name="Gomes R."/>
            <person name="De Souza E.M."/>
            <person name="Pedrosa F.O."/>
            <person name="Steffens M.B."/>
            <person name="Bombassaro A."/>
            <person name="Tadra-Sfeir M.Z."/>
            <person name="Moreno L.F."/>
            <person name="Najafzadeh M.J."/>
            <person name="Felipe M.S."/>
            <person name="Teixeira M."/>
            <person name="Sun J."/>
            <person name="Xi L."/>
            <person name="Castro M.A."/>
            <person name="Vicente V.A."/>
        </authorList>
    </citation>
    <scope>NUCLEOTIDE SEQUENCE [LARGE SCALE GENOMIC DNA]</scope>
    <source>
        <strain evidence="4 5">CBS 269.64</strain>
    </source>
</reference>
<dbReference type="CDD" id="cd04514">
    <property type="entry name" value="Taspase1_like"/>
    <property type="match status" value="1"/>
</dbReference>
<protein>
    <submittedName>
        <fullName evidence="4">Uncharacterized protein</fullName>
    </submittedName>
</protein>
<feature type="compositionally biased region" description="Pro residues" evidence="3">
    <location>
        <begin position="204"/>
        <end position="213"/>
    </location>
</feature>
<comment type="caution">
    <text evidence="4">The sequence shown here is derived from an EMBL/GenBank/DDBJ whole genome shotgun (WGS) entry which is preliminary data.</text>
</comment>
<feature type="compositionally biased region" description="Basic and acidic residues" evidence="3">
    <location>
        <begin position="518"/>
        <end position="535"/>
    </location>
</feature>